<evidence type="ECO:0000313" key="1">
    <source>
        <dbReference type="EMBL" id="EEC57392.1"/>
    </source>
</evidence>
<dbReference type="PANTHER" id="PTHR34071:SF2">
    <property type="entry name" value="FLAVIN-NUCLEOTIDE-BINDING PROTEIN"/>
    <property type="match status" value="1"/>
</dbReference>
<dbReference type="STRING" id="483218.BACPEC_01901"/>
<dbReference type="PANTHER" id="PTHR34071">
    <property type="entry name" value="5-NITROIMIDAZOLE ANTIBIOTICS RESISTANCE PROTEIN, NIMA-FAMILY-RELATED PROTEIN-RELATED"/>
    <property type="match status" value="1"/>
</dbReference>
<reference evidence="1 2" key="2">
    <citation type="submission" date="2008-11" db="EMBL/GenBank/DDBJ databases">
        <authorList>
            <person name="Fulton L."/>
            <person name="Clifton S."/>
            <person name="Fulton B."/>
            <person name="Xu J."/>
            <person name="Minx P."/>
            <person name="Pepin K.H."/>
            <person name="Johnson M."/>
            <person name="Bhonagiri V."/>
            <person name="Nash W.E."/>
            <person name="Mardis E.R."/>
            <person name="Wilson R.K."/>
        </authorList>
    </citation>
    <scope>NUCLEOTIDE SEQUENCE [LARGE SCALE GENOMIC DNA]</scope>
    <source>
        <strain evidence="1 2">ATCC 43243</strain>
    </source>
</reference>
<sequence>MKIGLEAAMRRSDKEITEFAEKLKVLDRCDVIRLGMVDDGKAYVVPVNFGYNVENGQISIYFHCAGEGRKVDVLAKNPNVFFEADYNFDVVKGETACRWTARYASVMGEAVAGQLMSEEEKIAAFRIIMKKYGYEGEPHFDSAALARTHLYRLTVTDITAKKSKM</sequence>
<dbReference type="AlphaFoldDB" id="B7AS46"/>
<dbReference type="Pfam" id="PF12900">
    <property type="entry name" value="Pyridox_ox_2"/>
    <property type="match status" value="1"/>
</dbReference>
<dbReference type="InterPro" id="IPR024747">
    <property type="entry name" value="Pyridox_Oxase-rel"/>
</dbReference>
<dbReference type="InterPro" id="IPR012349">
    <property type="entry name" value="Split_barrel_FMN-bd"/>
</dbReference>
<evidence type="ECO:0000313" key="2">
    <source>
        <dbReference type="Proteomes" id="UP000003136"/>
    </source>
</evidence>
<dbReference type="SUPFAM" id="SSF50475">
    <property type="entry name" value="FMN-binding split barrel"/>
    <property type="match status" value="1"/>
</dbReference>
<accession>B7AS46</accession>
<dbReference type="EMBL" id="ABVQ01000036">
    <property type="protein sequence ID" value="EEC57392.1"/>
    <property type="molecule type" value="Genomic_DNA"/>
</dbReference>
<dbReference type="Gene3D" id="2.30.110.10">
    <property type="entry name" value="Electron Transport, Fmn-binding Protein, Chain A"/>
    <property type="match status" value="1"/>
</dbReference>
<evidence type="ECO:0008006" key="3">
    <source>
        <dbReference type="Google" id="ProtNLM"/>
    </source>
</evidence>
<proteinExistence type="predicted"/>
<reference evidence="1 2" key="1">
    <citation type="submission" date="2008-11" db="EMBL/GenBank/DDBJ databases">
        <title>Draft genome sequence of Bacteroides pectinophilus (ATCC 43243).</title>
        <authorList>
            <person name="Sudarsanam P."/>
            <person name="Ley R."/>
            <person name="Guruge J."/>
            <person name="Turnbaugh P.J."/>
            <person name="Mahowald M."/>
            <person name="Liep D."/>
            <person name="Gordon J."/>
        </authorList>
    </citation>
    <scope>NUCLEOTIDE SEQUENCE [LARGE SCALE GENOMIC DNA]</scope>
    <source>
        <strain evidence="1 2">ATCC 43243</strain>
    </source>
</reference>
<keyword evidence="2" id="KW-1185">Reference proteome</keyword>
<comment type="caution">
    <text evidence="1">The sequence shown here is derived from an EMBL/GenBank/DDBJ whole genome shotgun (WGS) entry which is preliminary data.</text>
</comment>
<name>B7AS46_9FIRM</name>
<dbReference type="Proteomes" id="UP000003136">
    <property type="component" value="Unassembled WGS sequence"/>
</dbReference>
<dbReference type="HOGENOM" id="CLU_067890_1_0_9"/>
<organism evidence="1 2">
    <name type="scientific">[Bacteroides] pectinophilus ATCC 43243</name>
    <dbReference type="NCBI Taxonomy" id="483218"/>
    <lineage>
        <taxon>Bacteria</taxon>
        <taxon>Bacillati</taxon>
        <taxon>Bacillota</taxon>
        <taxon>Clostridia</taxon>
        <taxon>Eubacteriales</taxon>
    </lineage>
</organism>
<protein>
    <recommendedName>
        <fullName evidence="3">Pyridoxamine 5'-phosphate oxidase putative domain-containing protein</fullName>
    </recommendedName>
</protein>
<dbReference type="eggNOG" id="COG3467">
    <property type="taxonomic scope" value="Bacteria"/>
</dbReference>
<gene>
    <name evidence="1" type="ORF">BACPEC_01901</name>
</gene>